<evidence type="ECO:0000256" key="2">
    <source>
        <dbReference type="ARBA" id="ARBA00023180"/>
    </source>
</evidence>
<feature type="chain" id="PRO_5008627577" description="Acid phosphatase" evidence="5">
    <location>
        <begin position="17"/>
        <end position="507"/>
    </location>
</feature>
<reference evidence="6 7" key="1">
    <citation type="submission" date="2013-07" db="EMBL/GenBank/DDBJ databases">
        <title>The Genome Sequence of Cryptococcus heveanensis BCC8398.</title>
        <authorList>
            <consortium name="The Broad Institute Genome Sequencing Platform"/>
            <person name="Cuomo C."/>
            <person name="Litvintseva A."/>
            <person name="Chen Y."/>
            <person name="Heitman J."/>
            <person name="Sun S."/>
            <person name="Springer D."/>
            <person name="Dromer F."/>
            <person name="Young S.K."/>
            <person name="Zeng Q."/>
            <person name="Gargeya S."/>
            <person name="Fitzgerald M."/>
            <person name="Abouelleil A."/>
            <person name="Alvarado L."/>
            <person name="Berlin A.M."/>
            <person name="Chapman S.B."/>
            <person name="Dewar J."/>
            <person name="Goldberg J."/>
            <person name="Griggs A."/>
            <person name="Gujja S."/>
            <person name="Hansen M."/>
            <person name="Howarth C."/>
            <person name="Imamovic A."/>
            <person name="Larimer J."/>
            <person name="McCowan C."/>
            <person name="Murphy C."/>
            <person name="Pearson M."/>
            <person name="Priest M."/>
            <person name="Roberts A."/>
            <person name="Saif S."/>
            <person name="Shea T."/>
            <person name="Sykes S."/>
            <person name="Wortman J."/>
            <person name="Nusbaum C."/>
            <person name="Birren B."/>
        </authorList>
    </citation>
    <scope>NUCLEOTIDE SEQUENCE [LARGE SCALE GENOMIC DNA]</scope>
    <source>
        <strain evidence="6 7">BCC8398</strain>
    </source>
</reference>
<evidence type="ECO:0000256" key="4">
    <source>
        <dbReference type="SAM" id="MobiDB-lite"/>
    </source>
</evidence>
<dbReference type="CDD" id="cd07061">
    <property type="entry name" value="HP_HAP_like"/>
    <property type="match status" value="1"/>
</dbReference>
<name>A0A1B9H4G7_9TREE</name>
<dbReference type="GO" id="GO:0009277">
    <property type="term" value="C:fungal-type cell wall"/>
    <property type="evidence" value="ECO:0007669"/>
    <property type="project" value="TreeGrafter"/>
</dbReference>
<feature type="signal peptide" evidence="5">
    <location>
        <begin position="1"/>
        <end position="16"/>
    </location>
</feature>
<dbReference type="InterPro" id="IPR016274">
    <property type="entry name" value="Histidine_acid_Pase_euk"/>
</dbReference>
<evidence type="ECO:0000256" key="1">
    <source>
        <dbReference type="ARBA" id="ARBA00022801"/>
    </source>
</evidence>
<dbReference type="InterPro" id="IPR000560">
    <property type="entry name" value="His_Pase_clade-2"/>
</dbReference>
<accession>A0A1B9H4G7</accession>
<dbReference type="Pfam" id="PF00328">
    <property type="entry name" value="His_Phos_2"/>
    <property type="match status" value="1"/>
</dbReference>
<reference evidence="7" key="2">
    <citation type="submission" date="2013-12" db="EMBL/GenBank/DDBJ databases">
        <title>Evolution of pathogenesis and genome organization in the Tremellales.</title>
        <authorList>
            <person name="Cuomo C."/>
            <person name="Litvintseva A."/>
            <person name="Heitman J."/>
            <person name="Chen Y."/>
            <person name="Sun S."/>
            <person name="Springer D."/>
            <person name="Dromer F."/>
            <person name="Young S."/>
            <person name="Zeng Q."/>
            <person name="Chapman S."/>
            <person name="Gujja S."/>
            <person name="Saif S."/>
            <person name="Birren B."/>
        </authorList>
    </citation>
    <scope>NUCLEOTIDE SEQUENCE [LARGE SCALE GENOMIC DNA]</scope>
    <source>
        <strain evidence="7">BCC8398</strain>
    </source>
</reference>
<evidence type="ECO:0000256" key="3">
    <source>
        <dbReference type="PIRSR" id="PIRSR000894-2"/>
    </source>
</evidence>
<dbReference type="PANTHER" id="PTHR20963:SF12">
    <property type="entry name" value="HISTIDINE ACID PHOSPHATASE"/>
    <property type="match status" value="1"/>
</dbReference>
<feature type="region of interest" description="Disordered" evidence="4">
    <location>
        <begin position="155"/>
        <end position="181"/>
    </location>
</feature>
<dbReference type="Gene3D" id="3.40.50.1240">
    <property type="entry name" value="Phosphoglycerate mutase-like"/>
    <property type="match status" value="1"/>
</dbReference>
<feature type="disulfide bond" evidence="3">
    <location>
        <begin position="472"/>
        <end position="480"/>
    </location>
</feature>
<keyword evidence="1" id="KW-0378">Hydrolase</keyword>
<dbReference type="EMBL" id="KI669492">
    <property type="protein sequence ID" value="OCF38157.1"/>
    <property type="molecule type" value="Genomic_DNA"/>
</dbReference>
<feature type="disulfide bond" evidence="3">
    <location>
        <begin position="69"/>
        <end position="437"/>
    </location>
</feature>
<organism evidence="6 7">
    <name type="scientific">Kwoniella heveanensis BCC8398</name>
    <dbReference type="NCBI Taxonomy" id="1296120"/>
    <lineage>
        <taxon>Eukaryota</taxon>
        <taxon>Fungi</taxon>
        <taxon>Dikarya</taxon>
        <taxon>Basidiomycota</taxon>
        <taxon>Agaricomycotina</taxon>
        <taxon>Tremellomycetes</taxon>
        <taxon>Tremellales</taxon>
        <taxon>Cryptococcaceae</taxon>
        <taxon>Kwoniella</taxon>
    </lineage>
</organism>
<proteinExistence type="predicted"/>
<keyword evidence="3" id="KW-1015">Disulfide bond</keyword>
<dbReference type="Proteomes" id="UP000092666">
    <property type="component" value="Unassembled WGS sequence"/>
</dbReference>
<keyword evidence="5" id="KW-0732">Signal</keyword>
<evidence type="ECO:0000313" key="7">
    <source>
        <dbReference type="Proteomes" id="UP000092666"/>
    </source>
</evidence>
<dbReference type="PIRSF" id="PIRSF000894">
    <property type="entry name" value="Acid_phosphatase"/>
    <property type="match status" value="1"/>
</dbReference>
<gene>
    <name evidence="6" type="ORF">I316_00381</name>
</gene>
<keyword evidence="7" id="KW-1185">Reference proteome</keyword>
<dbReference type="SUPFAM" id="SSF53254">
    <property type="entry name" value="Phosphoglycerate mutase-like"/>
    <property type="match status" value="1"/>
</dbReference>
<protein>
    <recommendedName>
        <fullName evidence="8">Acid phosphatase</fullName>
    </recommendedName>
</protein>
<feature type="compositionally biased region" description="Basic residues" evidence="4">
    <location>
        <begin position="162"/>
        <end position="179"/>
    </location>
</feature>
<dbReference type="STRING" id="1296120.A0A1B9H4G7"/>
<dbReference type="InterPro" id="IPR029033">
    <property type="entry name" value="His_PPase_superfam"/>
</dbReference>
<dbReference type="AlphaFoldDB" id="A0A1B9H4G7"/>
<evidence type="ECO:0000313" key="6">
    <source>
        <dbReference type="EMBL" id="OCF38157.1"/>
    </source>
</evidence>
<evidence type="ECO:0008006" key="8">
    <source>
        <dbReference type="Google" id="ProtNLM"/>
    </source>
</evidence>
<dbReference type="OrthoDB" id="6509975at2759"/>
<dbReference type="GO" id="GO:0003993">
    <property type="term" value="F:acid phosphatase activity"/>
    <property type="evidence" value="ECO:0007669"/>
    <property type="project" value="TreeGrafter"/>
</dbReference>
<keyword evidence="2" id="KW-0325">Glycoprotein</keyword>
<dbReference type="PANTHER" id="PTHR20963">
    <property type="entry name" value="MULTIPLE INOSITOL POLYPHOSPHATE PHOSPHATASE-RELATED"/>
    <property type="match status" value="1"/>
</dbReference>
<feature type="disulfide bond" evidence="3">
    <location>
        <begin position="291"/>
        <end position="304"/>
    </location>
</feature>
<evidence type="ECO:0000256" key="5">
    <source>
        <dbReference type="SAM" id="SignalP"/>
    </source>
</evidence>
<sequence>MLALFPVLAFLATTTALPAAQQQQLPFLPSISPAYQGAINNQINPLKHLSAISPFYIPTQQPTPLPEGCELDRVSLLVRHSSILGNDDEYEQTMQPFIAKIADMDKSKIPEDGEWAFLRDWQTPIVEEKLEQVSEQGKKDAKFLGKYIRKQYNSLFPPKQKTSNKTKGGKGKGKGKKQPPYKVWTASSTRDIDTAKAYILGGFPSHQSGDGGEGDGDVVQLVKVPNKARDWDRSLTPHKACDAFEKQSSLEPANQWLSVYAPRVIDRLKGIMPEVADELIDQDILAMQMLCGYETIAQGHSPFCHLFTDEEWRDVEYYFDVRFHYMMGFGNELSPYLGMPWSKTAKHLLAGKDTGGNGKHTPNSEGAHEDDEVLHPSFTHRESPAFVAVFLNLFNASTHPHPSSEVPPLDHRVDDRAWRTSHLVSFLGHVALERYHCGGASGHDTPKDGKKHNKVDYVRAVVNGIQETMSGCEDGLEGSCKWETFDRWIDERAQRWGDWESVCDKEE</sequence>